<comment type="caution">
    <text evidence="3">The sequence shown here is derived from an EMBL/GenBank/DDBJ whole genome shotgun (WGS) entry which is preliminary data.</text>
</comment>
<evidence type="ECO:0000256" key="2">
    <source>
        <dbReference type="PROSITE-ProRule" id="PRU00708"/>
    </source>
</evidence>
<dbReference type="GO" id="GO:0099402">
    <property type="term" value="P:plant organ development"/>
    <property type="evidence" value="ECO:0007669"/>
    <property type="project" value="UniProtKB-ARBA"/>
</dbReference>
<sequence>MNPLIKSLSQSCKYLQSLTLFKKLLPISEPKISTFPSILRSYSSLHYLVYGQANYGYLIKYGVFGCCVDVRKNLLRMYVKFGDFHSAYKLFDEMPTRNNENAFDCMMHGFGVNQTAEDVVDAFENMVKFCVVPSVHSLCHVIKACSDLNSIKKGCFLHDYVKQNGFNNHVLVMNTMISMYSKMGRLDLAQQVFDDMVHKDIVSWNSLITGYAQNQNWPKVFKLFSCLKRVENLVPNSVTLLALLSCVIHAGNGMSIHGHLIKVGLYSDVQLGTAVFNMYAKCERLDYAEIVFEQDLISKTLVSWNTLIAAYKQKGYYQEAADVYEQMVLELDMKPDSFSFANALPVYASLRDIQRVQSIHSMIIKNGLDIENDVVLSTAMLDAYGKCSDVKAAEILFYCTCYPNAATWNALIAVYILNDQIESGMNLFHWMVRSKVSVDSITIITFFKLCGQMGSLKHADMFHGFCFLKGFSSNLIVGNALIDMYMRCGYTKGAEHFFHSMSIKNIVTWNTMIYGYMEVGCSSTGLRLFQQMQSDTSGKLDSITIISLLQGSLTVSLSYLELFHACILKYGLALDTQVMNSLINSFAKIGNLEMARKLFMQTDFPRDQSSWNIMIAGYGMNGQGRESSKLFSQMVVNGYAPDAITFTSLLSSCSHCGLIEDGCKFFGLMVTKFKIQPSLEHWTCIIDMLGRANSLEDAHDMIKTGIYQNSSGCAPLESVAVWGALLSACRFNMNMEVGEAVGKKLSNMESGSFKYHSLLSNLYSSNQKWDEATETRKAFGNVHVNFEFVIDFNIRNNGLQKQRMQRHLVHHCLPLVDGRPAPATTSA</sequence>
<organism evidence="3 4">
    <name type="scientific">Mikania micrantha</name>
    <name type="common">bitter vine</name>
    <dbReference type="NCBI Taxonomy" id="192012"/>
    <lineage>
        <taxon>Eukaryota</taxon>
        <taxon>Viridiplantae</taxon>
        <taxon>Streptophyta</taxon>
        <taxon>Embryophyta</taxon>
        <taxon>Tracheophyta</taxon>
        <taxon>Spermatophyta</taxon>
        <taxon>Magnoliopsida</taxon>
        <taxon>eudicotyledons</taxon>
        <taxon>Gunneridae</taxon>
        <taxon>Pentapetalae</taxon>
        <taxon>asterids</taxon>
        <taxon>campanulids</taxon>
        <taxon>Asterales</taxon>
        <taxon>Asteraceae</taxon>
        <taxon>Asteroideae</taxon>
        <taxon>Heliantheae alliance</taxon>
        <taxon>Eupatorieae</taxon>
        <taxon>Mikania</taxon>
    </lineage>
</organism>
<dbReference type="InterPro" id="IPR011990">
    <property type="entry name" value="TPR-like_helical_dom_sf"/>
</dbReference>
<accession>A0A5N6NV40</accession>
<feature type="repeat" description="PPR" evidence="2">
    <location>
        <begin position="169"/>
        <end position="203"/>
    </location>
</feature>
<proteinExistence type="predicted"/>
<evidence type="ECO:0000256" key="1">
    <source>
        <dbReference type="ARBA" id="ARBA00022737"/>
    </source>
</evidence>
<dbReference type="GO" id="GO:0009451">
    <property type="term" value="P:RNA modification"/>
    <property type="evidence" value="ECO:0007669"/>
    <property type="project" value="InterPro"/>
</dbReference>
<dbReference type="Gene3D" id="1.25.40.10">
    <property type="entry name" value="Tetratricopeptide repeat domain"/>
    <property type="match status" value="7"/>
</dbReference>
<feature type="repeat" description="PPR" evidence="2">
    <location>
        <begin position="642"/>
        <end position="677"/>
    </location>
</feature>
<dbReference type="InterPro" id="IPR046960">
    <property type="entry name" value="PPR_At4g14850-like_plant"/>
</dbReference>
<dbReference type="FunFam" id="1.25.40.10:FF:000158">
    <property type="entry name" value="pentatricopeptide repeat-containing protein At2g33680"/>
    <property type="match status" value="1"/>
</dbReference>
<dbReference type="Pfam" id="PF13041">
    <property type="entry name" value="PPR_2"/>
    <property type="match status" value="3"/>
</dbReference>
<evidence type="ECO:0000313" key="3">
    <source>
        <dbReference type="EMBL" id="KAD5317855.1"/>
    </source>
</evidence>
<keyword evidence="4" id="KW-1185">Reference proteome</keyword>
<dbReference type="NCBIfam" id="TIGR00756">
    <property type="entry name" value="PPR"/>
    <property type="match status" value="5"/>
</dbReference>
<dbReference type="InterPro" id="IPR002885">
    <property type="entry name" value="PPR_rpt"/>
</dbReference>
<dbReference type="PANTHER" id="PTHR24015">
    <property type="entry name" value="OS07G0578800 PROTEIN-RELATED"/>
    <property type="match status" value="1"/>
</dbReference>
<feature type="repeat" description="PPR" evidence="2">
    <location>
        <begin position="300"/>
        <end position="335"/>
    </location>
</feature>
<evidence type="ECO:0000313" key="4">
    <source>
        <dbReference type="Proteomes" id="UP000326396"/>
    </source>
</evidence>
<gene>
    <name evidence="3" type="ORF">E3N88_17801</name>
</gene>
<dbReference type="Proteomes" id="UP000326396">
    <property type="component" value="Linkage Group LG17"/>
</dbReference>
<dbReference type="Pfam" id="PF01535">
    <property type="entry name" value="PPR"/>
    <property type="match status" value="5"/>
</dbReference>
<dbReference type="OrthoDB" id="308440at2759"/>
<dbReference type="GO" id="GO:0003723">
    <property type="term" value="F:RNA binding"/>
    <property type="evidence" value="ECO:0007669"/>
    <property type="project" value="InterPro"/>
</dbReference>
<feature type="repeat" description="PPR" evidence="2">
    <location>
        <begin position="607"/>
        <end position="641"/>
    </location>
</feature>
<feature type="repeat" description="PPR" evidence="2">
    <location>
        <begin position="505"/>
        <end position="535"/>
    </location>
</feature>
<reference evidence="3 4" key="1">
    <citation type="submission" date="2019-05" db="EMBL/GenBank/DDBJ databases">
        <title>Mikania micrantha, genome provides insights into the molecular mechanism of rapid growth.</title>
        <authorList>
            <person name="Liu B."/>
        </authorList>
    </citation>
    <scope>NUCLEOTIDE SEQUENCE [LARGE SCALE GENOMIC DNA]</scope>
    <source>
        <strain evidence="3">NLD-2019</strain>
        <tissue evidence="3">Leaf</tissue>
    </source>
</reference>
<name>A0A5N6NV40_9ASTR</name>
<dbReference type="PANTHER" id="PTHR24015:SF553">
    <property type="entry name" value="DYW DOMAIN-CONTAINING PROTEIN"/>
    <property type="match status" value="1"/>
</dbReference>
<dbReference type="PROSITE" id="PS51375">
    <property type="entry name" value="PPR"/>
    <property type="match status" value="6"/>
</dbReference>
<protein>
    <recommendedName>
        <fullName evidence="5">Pentacotripeptide-repeat region of PRORP domain-containing protein</fullName>
    </recommendedName>
</protein>
<dbReference type="EMBL" id="SZYD01000009">
    <property type="protein sequence ID" value="KAD5317855.1"/>
    <property type="molecule type" value="Genomic_DNA"/>
</dbReference>
<evidence type="ECO:0008006" key="5">
    <source>
        <dbReference type="Google" id="ProtNLM"/>
    </source>
</evidence>
<dbReference type="AlphaFoldDB" id="A0A5N6NV40"/>
<keyword evidence="1" id="KW-0677">Repeat</keyword>
<feature type="repeat" description="PPR" evidence="2">
    <location>
        <begin position="404"/>
        <end position="438"/>
    </location>
</feature>